<dbReference type="AlphaFoldDB" id="A0A3Q9KT58"/>
<evidence type="ECO:0000256" key="4">
    <source>
        <dbReference type="ARBA" id="ARBA00022827"/>
    </source>
</evidence>
<comment type="similarity">
    <text evidence="2 6">Belongs to the acyl-CoA dehydrogenase family.</text>
</comment>
<dbReference type="InterPro" id="IPR046373">
    <property type="entry name" value="Acyl-CoA_Oxase/DH_mid-dom_sf"/>
</dbReference>
<dbReference type="InterPro" id="IPR052161">
    <property type="entry name" value="Mycobact_Acyl-CoA_DH"/>
</dbReference>
<name>A0A3Q9KT58_STRGD</name>
<evidence type="ECO:0000256" key="6">
    <source>
        <dbReference type="RuleBase" id="RU362125"/>
    </source>
</evidence>
<feature type="domain" description="Acyl-CoA oxidase/dehydrogenase middle" evidence="8">
    <location>
        <begin position="120"/>
        <end position="214"/>
    </location>
</feature>
<dbReference type="Gene3D" id="2.40.110.10">
    <property type="entry name" value="Butyryl-CoA Dehydrogenase, subunit A, domain 2"/>
    <property type="match status" value="1"/>
</dbReference>
<evidence type="ECO:0000313" key="12">
    <source>
        <dbReference type="Proteomes" id="UP000271291"/>
    </source>
</evidence>
<evidence type="ECO:0000259" key="7">
    <source>
        <dbReference type="Pfam" id="PF00441"/>
    </source>
</evidence>
<evidence type="ECO:0000313" key="10">
    <source>
        <dbReference type="EMBL" id="AZS86619.1"/>
    </source>
</evidence>
<dbReference type="GO" id="GO:0005886">
    <property type="term" value="C:plasma membrane"/>
    <property type="evidence" value="ECO:0007669"/>
    <property type="project" value="TreeGrafter"/>
</dbReference>
<dbReference type="KEGG" id="sgd:ELQ87_21930"/>
<dbReference type="EMBL" id="CP034687">
    <property type="protein sequence ID" value="AZS86619.1"/>
    <property type="molecule type" value="Genomic_DNA"/>
</dbReference>
<feature type="domain" description="Acyl-CoA dehydrogenase/oxidase N-terminal" evidence="9">
    <location>
        <begin position="7"/>
        <end position="116"/>
    </location>
</feature>
<keyword evidence="4 6" id="KW-0274">FAD</keyword>
<proteinExistence type="inferred from homology"/>
<keyword evidence="3 6" id="KW-0285">Flavoprotein</keyword>
<keyword evidence="5 6" id="KW-0560">Oxidoreductase</keyword>
<keyword evidence="13" id="KW-1185">Reference proteome</keyword>
<sequence>MDLDDPPEQREFRARLRAWLARTLPTLPPPPAPADWPARRAHDLRWQRTLYDAGYGELHWDASPTTRLIFLEETEAAGAPYVGANFVGLLHAGPTIAAEGTEAQRQRWLPPILRGEEVWCQGFSEPGAGSDLAALRTRARRDGDHYLVSGSKIWTSHAEVADWCELLVRTDPDAPRHRGISWLAMPMDAPGVTVRPLRTLAGSTEFAEVFLDDVPIPVGNRVGAENDGWRVTMVTLSFERGTAFVGEVVACRRVLRQLAATARENGRWDDPVVRRRLGRLNAEFRALWRLTQWNVSEAAATGGVPGVGGSVFKLRYSHARQDLYDTAADVLGPDALDLDSPWVLDRLSSLSYTIAAGTSQIQRTIVAERMLGLPRGR</sequence>
<dbReference type="InterPro" id="IPR013786">
    <property type="entry name" value="AcylCoA_DH/ox_N"/>
</dbReference>
<evidence type="ECO:0000256" key="2">
    <source>
        <dbReference type="ARBA" id="ARBA00009347"/>
    </source>
</evidence>
<dbReference type="OrthoDB" id="3964153at2"/>
<organism evidence="10 12">
    <name type="scientific">Streptomyces griseoviridis</name>
    <dbReference type="NCBI Taxonomy" id="45398"/>
    <lineage>
        <taxon>Bacteria</taxon>
        <taxon>Bacillati</taxon>
        <taxon>Actinomycetota</taxon>
        <taxon>Actinomycetes</taxon>
        <taxon>Kitasatosporales</taxon>
        <taxon>Streptomycetaceae</taxon>
        <taxon>Streptomyces</taxon>
    </lineage>
</organism>
<gene>
    <name evidence="11" type="ORF">DDJ31_17340</name>
    <name evidence="10" type="ORF">ELQ87_21930</name>
</gene>
<evidence type="ECO:0000259" key="8">
    <source>
        <dbReference type="Pfam" id="PF02770"/>
    </source>
</evidence>
<reference evidence="11 13" key="1">
    <citation type="submission" date="2018-04" db="EMBL/GenBank/DDBJ databases">
        <title>Complete genome sequences of Streptomyces griseoviridis K61 and characterization of antagonistic properties of biological control agents.</title>
        <authorList>
            <person name="Mariita R.M."/>
            <person name="Sello J.K."/>
        </authorList>
    </citation>
    <scope>NUCLEOTIDE SEQUENCE [LARGE SCALE GENOMIC DNA]</scope>
    <source>
        <strain evidence="11 13">K61</strain>
    </source>
</reference>
<dbReference type="InterPro" id="IPR036250">
    <property type="entry name" value="AcylCo_DH-like_C"/>
</dbReference>
<dbReference type="InterPro" id="IPR037069">
    <property type="entry name" value="AcylCoA_DH/ox_N_sf"/>
</dbReference>
<dbReference type="RefSeq" id="WP_127179430.1">
    <property type="nucleotide sequence ID" value="NZ_CP029078.1"/>
</dbReference>
<dbReference type="PANTHER" id="PTHR43292:SF3">
    <property type="entry name" value="ACYL-COA DEHYDROGENASE FADE29"/>
    <property type="match status" value="1"/>
</dbReference>
<dbReference type="Proteomes" id="UP000501753">
    <property type="component" value="Chromosome"/>
</dbReference>
<dbReference type="Gene3D" id="1.10.540.10">
    <property type="entry name" value="Acyl-CoA dehydrogenase/oxidase, N-terminal domain"/>
    <property type="match status" value="1"/>
</dbReference>
<reference evidence="10 12" key="2">
    <citation type="submission" date="2018-12" db="EMBL/GenBank/DDBJ databases">
        <title>Streptomyces griseoviridis F1-27 complete genome.</title>
        <authorList>
            <person name="Mariita R.M."/>
            <person name="Sello J.K."/>
        </authorList>
    </citation>
    <scope>NUCLEOTIDE SEQUENCE [LARGE SCALE GENOMIC DNA]</scope>
    <source>
        <strain evidence="10 12">F1-27</strain>
    </source>
</reference>
<dbReference type="SUPFAM" id="SSF47203">
    <property type="entry name" value="Acyl-CoA dehydrogenase C-terminal domain-like"/>
    <property type="match status" value="1"/>
</dbReference>
<dbReference type="Pfam" id="PF02770">
    <property type="entry name" value="Acyl-CoA_dh_M"/>
    <property type="match status" value="1"/>
</dbReference>
<dbReference type="InterPro" id="IPR009075">
    <property type="entry name" value="AcylCo_DH/oxidase_C"/>
</dbReference>
<evidence type="ECO:0000256" key="5">
    <source>
        <dbReference type="ARBA" id="ARBA00023002"/>
    </source>
</evidence>
<evidence type="ECO:0000256" key="3">
    <source>
        <dbReference type="ARBA" id="ARBA00022630"/>
    </source>
</evidence>
<evidence type="ECO:0000256" key="1">
    <source>
        <dbReference type="ARBA" id="ARBA00001974"/>
    </source>
</evidence>
<dbReference type="GO" id="GO:0050660">
    <property type="term" value="F:flavin adenine dinucleotide binding"/>
    <property type="evidence" value="ECO:0007669"/>
    <property type="project" value="InterPro"/>
</dbReference>
<evidence type="ECO:0000313" key="13">
    <source>
        <dbReference type="Proteomes" id="UP000501753"/>
    </source>
</evidence>
<evidence type="ECO:0000313" key="11">
    <source>
        <dbReference type="EMBL" id="QCN86520.1"/>
    </source>
</evidence>
<dbReference type="FunFam" id="2.40.110.10:FF:000011">
    <property type="entry name" value="Acyl-CoA dehydrogenase FadE34"/>
    <property type="match status" value="1"/>
</dbReference>
<dbReference type="InterPro" id="IPR009100">
    <property type="entry name" value="AcylCoA_DH/oxidase_NM_dom_sf"/>
</dbReference>
<protein>
    <submittedName>
        <fullName evidence="10">Acyl-CoA dehydrogenase</fullName>
    </submittedName>
</protein>
<dbReference type="EMBL" id="CP029078">
    <property type="protein sequence ID" value="QCN86520.1"/>
    <property type="molecule type" value="Genomic_DNA"/>
</dbReference>
<dbReference type="Proteomes" id="UP000271291">
    <property type="component" value="Chromosome"/>
</dbReference>
<dbReference type="Pfam" id="PF00441">
    <property type="entry name" value="Acyl-CoA_dh_1"/>
    <property type="match status" value="1"/>
</dbReference>
<dbReference type="InterPro" id="IPR006091">
    <property type="entry name" value="Acyl-CoA_Oxase/DH_mid-dom"/>
</dbReference>
<dbReference type="Gene3D" id="1.20.140.10">
    <property type="entry name" value="Butyryl-CoA Dehydrogenase, subunit A, domain 3"/>
    <property type="match status" value="1"/>
</dbReference>
<dbReference type="PANTHER" id="PTHR43292">
    <property type="entry name" value="ACYL-COA DEHYDROGENASE"/>
    <property type="match status" value="1"/>
</dbReference>
<dbReference type="Pfam" id="PF02771">
    <property type="entry name" value="Acyl-CoA_dh_N"/>
    <property type="match status" value="1"/>
</dbReference>
<dbReference type="GO" id="GO:0016627">
    <property type="term" value="F:oxidoreductase activity, acting on the CH-CH group of donors"/>
    <property type="evidence" value="ECO:0007669"/>
    <property type="project" value="InterPro"/>
</dbReference>
<comment type="cofactor">
    <cofactor evidence="1 6">
        <name>FAD</name>
        <dbReference type="ChEBI" id="CHEBI:57692"/>
    </cofactor>
</comment>
<dbReference type="SUPFAM" id="SSF56645">
    <property type="entry name" value="Acyl-CoA dehydrogenase NM domain-like"/>
    <property type="match status" value="1"/>
</dbReference>
<feature type="domain" description="Acyl-CoA dehydrogenase/oxidase C-terminal" evidence="7">
    <location>
        <begin position="226"/>
        <end position="371"/>
    </location>
</feature>
<accession>A0A3Q9KT58</accession>
<evidence type="ECO:0000259" key="9">
    <source>
        <dbReference type="Pfam" id="PF02771"/>
    </source>
</evidence>